<protein>
    <submittedName>
        <fullName evidence="2">TetR/AcrR family transcriptional regulator C-terminal ligand-binding domain-containing protein</fullName>
    </submittedName>
</protein>
<evidence type="ECO:0000313" key="2">
    <source>
        <dbReference type="EMBL" id="MBJ7602237.1"/>
    </source>
</evidence>
<dbReference type="EMBL" id="JAEKNQ010000018">
    <property type="protein sequence ID" value="MBJ7602237.1"/>
    <property type="molecule type" value="Genomic_DNA"/>
</dbReference>
<dbReference type="Proteomes" id="UP000620075">
    <property type="component" value="Unassembled WGS sequence"/>
</dbReference>
<name>A0A934KEM6_9BACT</name>
<organism evidence="2 3">
    <name type="scientific">Candidatus Dormiibacter inghamiae</name>
    <dbReference type="NCBI Taxonomy" id="3127013"/>
    <lineage>
        <taxon>Bacteria</taxon>
        <taxon>Bacillati</taxon>
        <taxon>Candidatus Dormiibacterota</taxon>
        <taxon>Candidatus Dormibacteria</taxon>
        <taxon>Candidatus Dormibacterales</taxon>
        <taxon>Candidatus Dormibacteraceae</taxon>
        <taxon>Candidatus Dormiibacter</taxon>
    </lineage>
</organism>
<feature type="region of interest" description="Disordered" evidence="1">
    <location>
        <begin position="1"/>
        <end position="20"/>
    </location>
</feature>
<dbReference type="InterPro" id="IPR036271">
    <property type="entry name" value="Tet_transcr_reg_TetR-rel_C_sf"/>
</dbReference>
<gene>
    <name evidence="2" type="ORF">JF888_03440</name>
</gene>
<evidence type="ECO:0000256" key="1">
    <source>
        <dbReference type="SAM" id="MobiDB-lite"/>
    </source>
</evidence>
<evidence type="ECO:0000313" key="3">
    <source>
        <dbReference type="Proteomes" id="UP000620075"/>
    </source>
</evidence>
<dbReference type="SUPFAM" id="SSF48498">
    <property type="entry name" value="Tetracyclin repressor-like, C-terminal domain"/>
    <property type="match status" value="1"/>
</dbReference>
<accession>A0A934KEM6</accession>
<sequence>MDHPPQPQQRPRYRRGHDGRVIEPHQQTMLKILRRGVARGEVRPDAVNRLVAQVGPILIRQYHAVAGLPSLADVVQIVDQVVIPLLRPSPPANSARARAGQEVGRPGSEAAARSRL</sequence>
<reference evidence="2 3" key="1">
    <citation type="submission" date="2020-10" db="EMBL/GenBank/DDBJ databases">
        <title>Ca. Dormibacterota MAGs.</title>
        <authorList>
            <person name="Montgomery K."/>
        </authorList>
    </citation>
    <scope>NUCLEOTIDE SEQUENCE [LARGE SCALE GENOMIC DNA]</scope>
    <source>
        <strain evidence="2">SC8811_S16_3</strain>
    </source>
</reference>
<proteinExistence type="predicted"/>
<feature type="region of interest" description="Disordered" evidence="1">
    <location>
        <begin position="87"/>
        <end position="116"/>
    </location>
</feature>
<dbReference type="Gene3D" id="1.10.357.10">
    <property type="entry name" value="Tetracycline Repressor, domain 2"/>
    <property type="match status" value="1"/>
</dbReference>
<comment type="caution">
    <text evidence="2">The sequence shown here is derived from an EMBL/GenBank/DDBJ whole genome shotgun (WGS) entry which is preliminary data.</text>
</comment>
<dbReference type="AlphaFoldDB" id="A0A934KEM6"/>